<dbReference type="PROSITE" id="PS50267">
    <property type="entry name" value="NA_NEUROTRAN_SYMP_3"/>
    <property type="match status" value="1"/>
</dbReference>
<sequence>METPKAVKARDSFTTGLGVIAATLGSAVGLGNIWKFPALTGLNGGAAFIVVYLLSTLMAGLPVMIAELMLGRRSKSDALTTFRVLHPERESWSLIGAAGVLSAFLILAFYTEVAGWVFAYIFKAASGSILSADPKVTSAAFAKLIADPVQSVFWQCVVIAFVGAIIVMGVSKGIEKTTKRLMPVLFLILVMIGVRSLMLPGAAQGLDFLFRPDFSKVTGAVVLTAMGLAFFKLSVGMGTMITYGSYFRNDQNVPMTALRVMLADLTVSILAGVAIFPAVFTFGFKPEAGPSLLFITIPAVFSQMPFGNVFVVLFFVLGAIASTGAMLSIMEVPVAYLHQRFGVSRFNATAATGILLALIGSTAALSNSVLAEFKLFGMTMFDLYDFLTSNLLMPVGGLFICIFVGWVWGEKQVRAALSNDGQLQNGAVIRIFFFIVRYVAPVTIGVILLRGLKII</sequence>
<keyword evidence="8" id="KW-1185">Reference proteome</keyword>
<evidence type="ECO:0000313" key="8">
    <source>
        <dbReference type="Proteomes" id="UP000515472"/>
    </source>
</evidence>
<dbReference type="RefSeq" id="WP_185245104.1">
    <property type="nucleotide sequence ID" value="NZ_AP023213.1"/>
</dbReference>
<evidence type="ECO:0000256" key="1">
    <source>
        <dbReference type="ARBA" id="ARBA00004141"/>
    </source>
</evidence>
<feature type="transmembrane region" description="Helical" evidence="6">
    <location>
        <begin position="428"/>
        <end position="449"/>
    </location>
</feature>
<feature type="transmembrane region" description="Helical" evidence="6">
    <location>
        <begin position="91"/>
        <end position="110"/>
    </location>
</feature>
<dbReference type="PANTHER" id="PTHR42948">
    <property type="entry name" value="TRANSPORTER"/>
    <property type="match status" value="1"/>
</dbReference>
<keyword evidence="5 6" id="KW-0472">Membrane</keyword>
<evidence type="ECO:0000256" key="2">
    <source>
        <dbReference type="ARBA" id="ARBA00022448"/>
    </source>
</evidence>
<dbReference type="GO" id="GO:0016020">
    <property type="term" value="C:membrane"/>
    <property type="evidence" value="ECO:0007669"/>
    <property type="project" value="UniProtKB-SubCell"/>
</dbReference>
<feature type="transmembrane region" description="Helical" evidence="6">
    <location>
        <begin position="46"/>
        <end position="70"/>
    </location>
</feature>
<feature type="transmembrane region" description="Helical" evidence="6">
    <location>
        <begin position="348"/>
        <end position="371"/>
    </location>
</feature>
<dbReference type="PRINTS" id="PR00176">
    <property type="entry name" value="NANEUSMPORT"/>
</dbReference>
<feature type="transmembrane region" description="Helical" evidence="6">
    <location>
        <begin position="152"/>
        <end position="170"/>
    </location>
</feature>
<evidence type="ECO:0000256" key="6">
    <source>
        <dbReference type="SAM" id="Phobius"/>
    </source>
</evidence>
<protein>
    <submittedName>
        <fullName evidence="7">Sodium-dependent transporter, SNF family</fullName>
    </submittedName>
</protein>
<name>A0A6S6M5V4_9BACT</name>
<dbReference type="NCBIfam" id="NF037979">
    <property type="entry name" value="Na_transp"/>
    <property type="match status" value="1"/>
</dbReference>
<organism evidence="7 8">
    <name type="scientific">Citrifermentans bremense</name>
    <dbReference type="NCBI Taxonomy" id="60035"/>
    <lineage>
        <taxon>Bacteria</taxon>
        <taxon>Pseudomonadati</taxon>
        <taxon>Thermodesulfobacteriota</taxon>
        <taxon>Desulfuromonadia</taxon>
        <taxon>Geobacterales</taxon>
        <taxon>Geobacteraceae</taxon>
        <taxon>Citrifermentans</taxon>
    </lineage>
</organism>
<keyword evidence="3 6" id="KW-0812">Transmembrane</keyword>
<dbReference type="CDD" id="cd10336">
    <property type="entry name" value="SLC6sbd_Tyt1-Like"/>
    <property type="match status" value="1"/>
</dbReference>
<feature type="transmembrane region" description="Helical" evidence="6">
    <location>
        <begin position="12"/>
        <end position="34"/>
    </location>
</feature>
<dbReference type="InterPro" id="IPR000175">
    <property type="entry name" value="Na/ntran_symport"/>
</dbReference>
<evidence type="ECO:0000256" key="4">
    <source>
        <dbReference type="ARBA" id="ARBA00022989"/>
    </source>
</evidence>
<dbReference type="KEGG" id="gbn:GEOBRER4_17710"/>
<accession>A0A6S6M5V4</accession>
<dbReference type="Proteomes" id="UP000515472">
    <property type="component" value="Chromosome"/>
</dbReference>
<evidence type="ECO:0000256" key="5">
    <source>
        <dbReference type="ARBA" id="ARBA00023136"/>
    </source>
</evidence>
<keyword evidence="4 6" id="KW-1133">Transmembrane helix</keyword>
<gene>
    <name evidence="7" type="ORF">GEOBRER4_n1843</name>
</gene>
<dbReference type="PANTHER" id="PTHR42948:SF1">
    <property type="entry name" value="TRANSPORTER"/>
    <property type="match status" value="1"/>
</dbReference>
<feature type="transmembrane region" description="Helical" evidence="6">
    <location>
        <begin position="391"/>
        <end position="408"/>
    </location>
</feature>
<dbReference type="Pfam" id="PF00209">
    <property type="entry name" value="SNF"/>
    <property type="match status" value="2"/>
</dbReference>
<evidence type="ECO:0000256" key="3">
    <source>
        <dbReference type="ARBA" id="ARBA00022692"/>
    </source>
</evidence>
<dbReference type="InterPro" id="IPR047218">
    <property type="entry name" value="YocR/YhdH-like"/>
</dbReference>
<feature type="transmembrane region" description="Helical" evidence="6">
    <location>
        <begin position="219"/>
        <end position="241"/>
    </location>
</feature>
<dbReference type="EMBL" id="AP023213">
    <property type="protein sequence ID" value="BCG47021.1"/>
    <property type="molecule type" value="Genomic_DNA"/>
</dbReference>
<proteinExistence type="predicted"/>
<reference evidence="7 8" key="1">
    <citation type="submission" date="2020-06" db="EMBL/GenBank/DDBJ databases">
        <title>Interaction of electrochemicaly active bacteria, Geobacter bremensis R4 on different carbon anode.</title>
        <authorList>
            <person name="Meng L."/>
            <person name="Yoshida N."/>
        </authorList>
    </citation>
    <scope>NUCLEOTIDE SEQUENCE [LARGE SCALE GENOMIC DNA]</scope>
    <source>
        <strain evidence="7 8">R4</strain>
    </source>
</reference>
<dbReference type="SUPFAM" id="SSF161070">
    <property type="entry name" value="SNF-like"/>
    <property type="match status" value="1"/>
</dbReference>
<feature type="transmembrane region" description="Helical" evidence="6">
    <location>
        <begin position="262"/>
        <end position="284"/>
    </location>
</feature>
<dbReference type="AlphaFoldDB" id="A0A6S6M5V4"/>
<evidence type="ECO:0000313" key="7">
    <source>
        <dbReference type="EMBL" id="BCG47021.1"/>
    </source>
</evidence>
<keyword evidence="2" id="KW-0813">Transport</keyword>
<feature type="transmembrane region" description="Helical" evidence="6">
    <location>
        <begin position="304"/>
        <end position="327"/>
    </location>
</feature>
<dbReference type="InterPro" id="IPR037272">
    <property type="entry name" value="SNS_sf"/>
</dbReference>
<feature type="transmembrane region" description="Helical" evidence="6">
    <location>
        <begin position="182"/>
        <end position="199"/>
    </location>
</feature>
<comment type="subcellular location">
    <subcellularLocation>
        <location evidence="1">Membrane</location>
        <topology evidence="1">Multi-pass membrane protein</topology>
    </subcellularLocation>
</comment>